<keyword evidence="3" id="KW-1003">Cell membrane</keyword>
<feature type="transmembrane region" description="Helical" evidence="7">
    <location>
        <begin position="610"/>
        <end position="635"/>
    </location>
</feature>
<dbReference type="OrthoDB" id="9793166at2"/>
<dbReference type="GO" id="GO:0044874">
    <property type="term" value="P:lipoprotein localization to outer membrane"/>
    <property type="evidence" value="ECO:0007669"/>
    <property type="project" value="TreeGrafter"/>
</dbReference>
<dbReference type="GO" id="GO:0098797">
    <property type="term" value="C:plasma membrane protein complex"/>
    <property type="evidence" value="ECO:0007669"/>
    <property type="project" value="TreeGrafter"/>
</dbReference>
<reference evidence="10" key="1">
    <citation type="submission" date="2015-07" db="EMBL/GenBank/DDBJ databases">
        <title>Draft genome sequence of Acetobacterium bakii DSM 8293, a potential psychrophilic chemical producer through syngas fermentation.</title>
        <authorList>
            <person name="Song Y."/>
            <person name="Hwang S."/>
            <person name="Cho B.-K."/>
        </authorList>
    </citation>
    <scope>NUCLEOTIDE SEQUENCE [LARGE SCALE GENOMIC DNA]</scope>
    <source>
        <strain evidence="10">DSM 8239</strain>
    </source>
</reference>
<sequence length="740" mass="82087">MKRREKIKNNNKRIIGHLAARSLRTSKTRNIFILLTIALSVGLLGVMTLAYSGTVVERNKEISVMQHVIYENLADPQIKALENTKKIDFLTLAKLGQGFEINGGMVRPVYYEEITEPIQTNSICEGTYPQNIHEIAVNRSFMNLMGLSASIGETVSLTFLDGESEAFVVAGFLEGGEVTKVYPVLFSKEYAEAGSQLKDIPYQALCRIQGAEKQSEQAFLETIRTIGADAGVERKNINENNNFSSSLTMSAIDVLVIAGVGVGILLVSVLVVYSVFYLSVAGRIQQYGQLRTLGATKRQIKALVNREGIILCIAGAVSGLLIAWLIAYCIKPQGWNWEHTLILSLVIFLADLITVFVSIRKPAKLAASVSAIEASGFSQYRQNGEKESKKILRKLTPLNLAVMSAMRNRKKTLLTMISLGVGGVLLLTGAAFIVSMTPEDYSRQGFYQWGEFVINYDYNATQTVENGNVGIQMNNPLNDELIASIQGINGVKDVLSFNKTQISYDYKDEINATDSLAPFTRENQENVKDALAEGSFDYDEMIAKDEILIANNTVADEIFGWKFEMGDIVTIRYFNGVEEVEKEFTIVGSMDTLSEQLILDKTSFTLLNKMILGLSIFIIGFSLINLINTLITNIVSRRQEFSMLQSIGMSNRQLMRMIQGEGLILALGNLVITLILGTGAGYLMVYLLRSVGATYMHYRFPSWYFMGYVLVTLLVPVFVSGASVRAFHKASLVDRLRKME</sequence>
<dbReference type="InterPro" id="IPR003838">
    <property type="entry name" value="ABC3_permease_C"/>
</dbReference>
<name>A0A0L6TYD1_9FIRM</name>
<feature type="transmembrane region" description="Helical" evidence="7">
    <location>
        <begin position="662"/>
        <end position="685"/>
    </location>
</feature>
<gene>
    <name evidence="9" type="ORF">AKG39_13295</name>
</gene>
<dbReference type="RefSeq" id="WP_050740886.1">
    <property type="nucleotide sequence ID" value="NZ_LGYO01000033.1"/>
</dbReference>
<dbReference type="Pfam" id="PF02687">
    <property type="entry name" value="FtsX"/>
    <property type="match status" value="2"/>
</dbReference>
<evidence type="ECO:0000313" key="9">
    <source>
        <dbReference type="EMBL" id="KNZ41279.1"/>
    </source>
</evidence>
<keyword evidence="6 7" id="KW-0472">Membrane</keyword>
<organism evidence="9 10">
    <name type="scientific">Acetobacterium bakii</name>
    <dbReference type="NCBI Taxonomy" id="52689"/>
    <lineage>
        <taxon>Bacteria</taxon>
        <taxon>Bacillati</taxon>
        <taxon>Bacillota</taxon>
        <taxon>Clostridia</taxon>
        <taxon>Eubacteriales</taxon>
        <taxon>Eubacteriaceae</taxon>
        <taxon>Acetobacterium</taxon>
    </lineage>
</organism>
<feature type="domain" description="ABC3 transporter permease C-terminal" evidence="8">
    <location>
        <begin position="614"/>
        <end position="729"/>
    </location>
</feature>
<dbReference type="EMBL" id="LGYO01000033">
    <property type="protein sequence ID" value="KNZ41279.1"/>
    <property type="molecule type" value="Genomic_DNA"/>
</dbReference>
<keyword evidence="4 7" id="KW-0812">Transmembrane</keyword>
<feature type="transmembrane region" description="Helical" evidence="7">
    <location>
        <begin position="413"/>
        <end position="434"/>
    </location>
</feature>
<dbReference type="InterPro" id="IPR051447">
    <property type="entry name" value="Lipoprotein-release_system"/>
</dbReference>
<evidence type="ECO:0000313" key="10">
    <source>
        <dbReference type="Proteomes" id="UP000036873"/>
    </source>
</evidence>
<evidence type="ECO:0000259" key="8">
    <source>
        <dbReference type="Pfam" id="PF02687"/>
    </source>
</evidence>
<evidence type="ECO:0000256" key="1">
    <source>
        <dbReference type="ARBA" id="ARBA00004651"/>
    </source>
</evidence>
<feature type="domain" description="ABC3 transporter permease C-terminal" evidence="8">
    <location>
        <begin position="260"/>
        <end position="362"/>
    </location>
</feature>
<evidence type="ECO:0000256" key="5">
    <source>
        <dbReference type="ARBA" id="ARBA00022989"/>
    </source>
</evidence>
<feature type="transmembrane region" description="Helical" evidence="7">
    <location>
        <begin position="31"/>
        <end position="51"/>
    </location>
</feature>
<keyword evidence="5 7" id="KW-1133">Transmembrane helix</keyword>
<accession>A0A0L6TYD1</accession>
<evidence type="ECO:0000256" key="4">
    <source>
        <dbReference type="ARBA" id="ARBA00022692"/>
    </source>
</evidence>
<evidence type="ECO:0000256" key="3">
    <source>
        <dbReference type="ARBA" id="ARBA00022475"/>
    </source>
</evidence>
<dbReference type="PANTHER" id="PTHR30489:SF0">
    <property type="entry name" value="LIPOPROTEIN-RELEASING SYSTEM TRANSMEMBRANE PROTEIN LOLE"/>
    <property type="match status" value="1"/>
</dbReference>
<evidence type="ECO:0000256" key="6">
    <source>
        <dbReference type="ARBA" id="ARBA00023136"/>
    </source>
</evidence>
<comment type="subcellular location">
    <subcellularLocation>
        <location evidence="1">Cell membrane</location>
        <topology evidence="1">Multi-pass membrane protein</topology>
    </subcellularLocation>
</comment>
<dbReference type="STRING" id="52689.AKG39_13295"/>
<comment type="similarity">
    <text evidence="2">Belongs to the ABC-4 integral membrane protein family. LolC/E subfamily.</text>
</comment>
<dbReference type="AlphaFoldDB" id="A0A0L6TYD1"/>
<feature type="transmembrane region" description="Helical" evidence="7">
    <location>
        <begin position="705"/>
        <end position="727"/>
    </location>
</feature>
<comment type="caution">
    <text evidence="9">The sequence shown here is derived from an EMBL/GenBank/DDBJ whole genome shotgun (WGS) entry which is preliminary data.</text>
</comment>
<proteinExistence type="inferred from homology"/>
<dbReference type="Proteomes" id="UP000036873">
    <property type="component" value="Unassembled WGS sequence"/>
</dbReference>
<feature type="transmembrane region" description="Helical" evidence="7">
    <location>
        <begin position="254"/>
        <end position="278"/>
    </location>
</feature>
<protein>
    <submittedName>
        <fullName evidence="9">ABC transporter permease</fullName>
    </submittedName>
</protein>
<feature type="transmembrane region" description="Helical" evidence="7">
    <location>
        <begin position="308"/>
        <end position="328"/>
    </location>
</feature>
<dbReference type="PANTHER" id="PTHR30489">
    <property type="entry name" value="LIPOPROTEIN-RELEASING SYSTEM TRANSMEMBRANE PROTEIN LOLE"/>
    <property type="match status" value="1"/>
</dbReference>
<keyword evidence="10" id="KW-1185">Reference proteome</keyword>
<evidence type="ECO:0000256" key="7">
    <source>
        <dbReference type="SAM" id="Phobius"/>
    </source>
</evidence>
<feature type="transmembrane region" description="Helical" evidence="7">
    <location>
        <begin position="340"/>
        <end position="359"/>
    </location>
</feature>
<evidence type="ECO:0000256" key="2">
    <source>
        <dbReference type="ARBA" id="ARBA00005236"/>
    </source>
</evidence>